<sequence>MTRNNRFSSVGQASKNIIQPPATVLHFYNVPPCITEDELQRLCTEHEVPGFIKFKVFDAKPSSKTISGLFEFDNKTHAVEVLTVLNHHQIRIPSKYCVLLRRECLLQ</sequence>
<dbReference type="EMBL" id="FR930075">
    <property type="protein sequence ID" value="CDQ97323.1"/>
    <property type="molecule type" value="Genomic_DNA"/>
</dbReference>
<evidence type="ECO:0000259" key="1">
    <source>
        <dbReference type="Pfam" id="PF22976"/>
    </source>
</evidence>
<dbReference type="Gene3D" id="3.30.70.330">
    <property type="match status" value="1"/>
</dbReference>
<evidence type="ECO:0000313" key="3">
    <source>
        <dbReference type="Proteomes" id="UP000193380"/>
    </source>
</evidence>
<dbReference type="Proteomes" id="UP000193380">
    <property type="component" value="Unassembled WGS sequence"/>
</dbReference>
<reference evidence="2" key="2">
    <citation type="submission" date="2014-03" db="EMBL/GenBank/DDBJ databases">
        <authorList>
            <person name="Genoscope - CEA"/>
        </authorList>
    </citation>
    <scope>NUCLEOTIDE SEQUENCE</scope>
</reference>
<organism evidence="2 3">
    <name type="scientific">Oncorhynchus mykiss</name>
    <name type="common">Rainbow trout</name>
    <name type="synonym">Salmo gairdneri</name>
    <dbReference type="NCBI Taxonomy" id="8022"/>
    <lineage>
        <taxon>Eukaryota</taxon>
        <taxon>Metazoa</taxon>
        <taxon>Chordata</taxon>
        <taxon>Craniata</taxon>
        <taxon>Vertebrata</taxon>
        <taxon>Euteleostomi</taxon>
        <taxon>Actinopterygii</taxon>
        <taxon>Neopterygii</taxon>
        <taxon>Teleostei</taxon>
        <taxon>Protacanthopterygii</taxon>
        <taxon>Salmoniformes</taxon>
        <taxon>Salmonidae</taxon>
        <taxon>Salmoninae</taxon>
        <taxon>Oncorhynchus</taxon>
    </lineage>
</organism>
<accession>A0A060YZP6</accession>
<dbReference type="GO" id="GO:0003676">
    <property type="term" value="F:nucleic acid binding"/>
    <property type="evidence" value="ECO:0007669"/>
    <property type="project" value="InterPro"/>
</dbReference>
<dbReference type="SUPFAM" id="SSF54928">
    <property type="entry name" value="RNA-binding domain, RBD"/>
    <property type="match status" value="1"/>
</dbReference>
<dbReference type="AlphaFoldDB" id="A0A060YZP6"/>
<dbReference type="Pfam" id="PF22976">
    <property type="entry name" value="RRM_10"/>
    <property type="match status" value="1"/>
</dbReference>
<protein>
    <recommendedName>
        <fullName evidence="1">Heterogeneous nuclear ribonucleoprotein L RRM domain-containing protein</fullName>
    </recommendedName>
</protein>
<proteinExistence type="predicted"/>
<dbReference type="InterPro" id="IPR035979">
    <property type="entry name" value="RBD_domain_sf"/>
</dbReference>
<gene>
    <name evidence="2" type="ORF">GSONMT00056517001</name>
</gene>
<evidence type="ECO:0000313" key="2">
    <source>
        <dbReference type="EMBL" id="CDQ97323.1"/>
    </source>
</evidence>
<name>A0A060YZP6_ONCMY</name>
<dbReference type="InterPro" id="IPR012677">
    <property type="entry name" value="Nucleotide-bd_a/b_plait_sf"/>
</dbReference>
<dbReference type="STRING" id="8022.A0A060YZP6"/>
<dbReference type="PaxDb" id="8022-A0A060YZP6"/>
<dbReference type="InterPro" id="IPR055204">
    <property type="entry name" value="HNRNPL_RRM"/>
</dbReference>
<feature type="domain" description="Heterogeneous nuclear ribonucleoprotein L RRM" evidence="1">
    <location>
        <begin position="15"/>
        <end position="95"/>
    </location>
</feature>
<reference evidence="2" key="1">
    <citation type="journal article" date="2014" name="Nat. Commun.">
        <title>The rainbow trout genome provides novel insights into evolution after whole-genome duplication in vertebrates.</title>
        <authorList>
            <person name="Berthelot C."/>
            <person name="Brunet F."/>
            <person name="Chalopin D."/>
            <person name="Juanchich A."/>
            <person name="Bernard M."/>
            <person name="Noel B."/>
            <person name="Bento P."/>
            <person name="Da Silva C."/>
            <person name="Labadie K."/>
            <person name="Alberti A."/>
            <person name="Aury J.M."/>
            <person name="Louis A."/>
            <person name="Dehais P."/>
            <person name="Bardou P."/>
            <person name="Montfort J."/>
            <person name="Klopp C."/>
            <person name="Cabau C."/>
            <person name="Gaspin C."/>
            <person name="Thorgaard G.H."/>
            <person name="Boussaha M."/>
            <person name="Quillet E."/>
            <person name="Guyomard R."/>
            <person name="Galiana D."/>
            <person name="Bobe J."/>
            <person name="Volff J.N."/>
            <person name="Genet C."/>
            <person name="Wincker P."/>
            <person name="Jaillon O."/>
            <person name="Roest Crollius H."/>
            <person name="Guiguen Y."/>
        </authorList>
    </citation>
    <scope>NUCLEOTIDE SEQUENCE [LARGE SCALE GENOMIC DNA]</scope>
</reference>